<dbReference type="PANTHER" id="PTHR42673">
    <property type="entry name" value="MALEYLACETOACETATE ISOMERASE"/>
    <property type="match status" value="1"/>
</dbReference>
<name>A0A1I3X7T2_9PROT</name>
<dbReference type="PROSITE" id="PS50404">
    <property type="entry name" value="GST_NTER"/>
    <property type="match status" value="1"/>
</dbReference>
<dbReference type="AlphaFoldDB" id="A0A1I3X7T2"/>
<dbReference type="GO" id="GO:0006559">
    <property type="term" value="P:L-phenylalanine catabolic process"/>
    <property type="evidence" value="ECO:0007669"/>
    <property type="project" value="TreeGrafter"/>
</dbReference>
<dbReference type="InterPro" id="IPR040079">
    <property type="entry name" value="Glutathione_S-Trfase"/>
</dbReference>
<feature type="region of interest" description="Disordered" evidence="1">
    <location>
        <begin position="1"/>
        <end position="23"/>
    </location>
</feature>
<keyword evidence="3" id="KW-0808">Transferase</keyword>
<dbReference type="CDD" id="cd03194">
    <property type="entry name" value="GST_C_3"/>
    <property type="match status" value="1"/>
</dbReference>
<gene>
    <name evidence="3" type="ORF">SAMN02745775_10155</name>
</gene>
<dbReference type="GO" id="GO:0006749">
    <property type="term" value="P:glutathione metabolic process"/>
    <property type="evidence" value="ECO:0007669"/>
    <property type="project" value="TreeGrafter"/>
</dbReference>
<proteinExistence type="predicted"/>
<dbReference type="GO" id="GO:0004364">
    <property type="term" value="F:glutathione transferase activity"/>
    <property type="evidence" value="ECO:0007669"/>
    <property type="project" value="TreeGrafter"/>
</dbReference>
<feature type="domain" description="GST N-terminal" evidence="2">
    <location>
        <begin position="42"/>
        <end position="122"/>
    </location>
</feature>
<dbReference type="SUPFAM" id="SSF52833">
    <property type="entry name" value="Thioredoxin-like"/>
    <property type="match status" value="1"/>
</dbReference>
<evidence type="ECO:0000256" key="1">
    <source>
        <dbReference type="SAM" id="MobiDB-lite"/>
    </source>
</evidence>
<dbReference type="CDD" id="cd03043">
    <property type="entry name" value="GST_N_1"/>
    <property type="match status" value="1"/>
</dbReference>
<dbReference type="SFLD" id="SFLDS00019">
    <property type="entry name" value="Glutathione_Transferase_(cytos"/>
    <property type="match status" value="1"/>
</dbReference>
<accession>A0A1I3X7T2</accession>
<keyword evidence="4" id="KW-1185">Reference proteome</keyword>
<dbReference type="EMBL" id="FOSQ01000001">
    <property type="protein sequence ID" value="SFK15648.1"/>
    <property type="molecule type" value="Genomic_DNA"/>
</dbReference>
<dbReference type="Gene3D" id="3.40.30.10">
    <property type="entry name" value="Glutaredoxin"/>
    <property type="match status" value="1"/>
</dbReference>
<dbReference type="Proteomes" id="UP000199473">
    <property type="component" value="Unassembled WGS sequence"/>
</dbReference>
<dbReference type="InterPro" id="IPR036249">
    <property type="entry name" value="Thioredoxin-like_sf"/>
</dbReference>
<evidence type="ECO:0000259" key="2">
    <source>
        <dbReference type="PROSITE" id="PS50404"/>
    </source>
</evidence>
<dbReference type="Pfam" id="PF13409">
    <property type="entry name" value="GST_N_2"/>
    <property type="match status" value="1"/>
</dbReference>
<dbReference type="STRING" id="1123062.SAMN02745775_10155"/>
<dbReference type="Gene3D" id="1.20.1050.10">
    <property type="match status" value="1"/>
</dbReference>
<dbReference type="PANTHER" id="PTHR42673:SF4">
    <property type="entry name" value="MALEYLACETOACETATE ISOMERASE"/>
    <property type="match status" value="1"/>
</dbReference>
<organism evidence="3 4">
    <name type="scientific">Falsiroseomonas stagni DSM 19981</name>
    <dbReference type="NCBI Taxonomy" id="1123062"/>
    <lineage>
        <taxon>Bacteria</taxon>
        <taxon>Pseudomonadati</taxon>
        <taxon>Pseudomonadota</taxon>
        <taxon>Alphaproteobacteria</taxon>
        <taxon>Acetobacterales</taxon>
        <taxon>Roseomonadaceae</taxon>
        <taxon>Falsiroseomonas</taxon>
    </lineage>
</organism>
<dbReference type="SUPFAM" id="SSF47616">
    <property type="entry name" value="GST C-terminal domain-like"/>
    <property type="match status" value="1"/>
</dbReference>
<dbReference type="Pfam" id="PF13410">
    <property type="entry name" value="GST_C_2"/>
    <property type="match status" value="1"/>
</dbReference>
<evidence type="ECO:0000313" key="3">
    <source>
        <dbReference type="EMBL" id="SFK15648.1"/>
    </source>
</evidence>
<dbReference type="GO" id="GO:0016034">
    <property type="term" value="F:maleylacetoacetate isomerase activity"/>
    <property type="evidence" value="ECO:0007669"/>
    <property type="project" value="TreeGrafter"/>
</dbReference>
<protein>
    <submittedName>
        <fullName evidence="3">Glutathione S-transferase</fullName>
    </submittedName>
</protein>
<dbReference type="InterPro" id="IPR036282">
    <property type="entry name" value="Glutathione-S-Trfase_C_sf"/>
</dbReference>
<sequence>MGYGEGSAFPIGEGRYPPLGTAAPDRAMNRETDQGNAAMAEGRLVIGTKRYSSWSMRGWLMVQLAGLDVEEVVVPLAGGGGTTAIKAISPNGMVPYLEHRGARMWESIAIAEYCAEFKADLWPRKRAARAHARSIAAEMHAGFRALRMAMPMNLGREFPGHGRNPDSLADIARVEAIWAEAIGEYGGPFLTGVDFTLADAMYAPVVARFLTWQPELNGTSRAYVAAVRAHPLVDRWYREAAAEPADWLLEKYENPAL</sequence>
<reference evidence="3 4" key="1">
    <citation type="submission" date="2016-10" db="EMBL/GenBank/DDBJ databases">
        <authorList>
            <person name="de Groot N.N."/>
        </authorList>
    </citation>
    <scope>NUCLEOTIDE SEQUENCE [LARGE SCALE GENOMIC DNA]</scope>
    <source>
        <strain evidence="3 4">DSM 19981</strain>
    </source>
</reference>
<dbReference type="InterPro" id="IPR004045">
    <property type="entry name" value="Glutathione_S-Trfase_N"/>
</dbReference>
<evidence type="ECO:0000313" key="4">
    <source>
        <dbReference type="Proteomes" id="UP000199473"/>
    </source>
</evidence>